<dbReference type="SUPFAM" id="SSF46785">
    <property type="entry name" value="Winged helix' DNA-binding domain"/>
    <property type="match status" value="1"/>
</dbReference>
<dbReference type="PROSITE" id="PS51197">
    <property type="entry name" value="HTH_RRF2_2"/>
    <property type="match status" value="1"/>
</dbReference>
<dbReference type="InterPro" id="IPR036390">
    <property type="entry name" value="WH_DNA-bd_sf"/>
</dbReference>
<evidence type="ECO:0000313" key="2">
    <source>
        <dbReference type="Proteomes" id="UP000216024"/>
    </source>
</evidence>
<dbReference type="PANTHER" id="PTHR33221">
    <property type="entry name" value="WINGED HELIX-TURN-HELIX TRANSCRIPTIONAL REGULATOR, RRF2 FAMILY"/>
    <property type="match status" value="1"/>
</dbReference>
<keyword evidence="2" id="KW-1185">Reference proteome</keyword>
<dbReference type="InterPro" id="IPR036388">
    <property type="entry name" value="WH-like_DNA-bd_sf"/>
</dbReference>
<dbReference type="RefSeq" id="WP_095132782.1">
    <property type="nucleotide sequence ID" value="NZ_NIBG01000005.1"/>
</dbReference>
<evidence type="ECO:0000313" key="1">
    <source>
        <dbReference type="EMBL" id="PAB59901.1"/>
    </source>
</evidence>
<proteinExistence type="predicted"/>
<dbReference type="OrthoDB" id="9808360at2"/>
<dbReference type="InterPro" id="IPR030489">
    <property type="entry name" value="TR_Rrf2-type_CS"/>
</dbReference>
<dbReference type="InterPro" id="IPR000944">
    <property type="entry name" value="Tscrpt_reg_Rrf2"/>
</dbReference>
<organism evidence="1 2">
    <name type="scientific">Anaeromicrobium sediminis</name>
    <dbReference type="NCBI Taxonomy" id="1478221"/>
    <lineage>
        <taxon>Bacteria</taxon>
        <taxon>Bacillati</taxon>
        <taxon>Bacillota</taxon>
        <taxon>Clostridia</taxon>
        <taxon>Peptostreptococcales</taxon>
        <taxon>Thermotaleaceae</taxon>
        <taxon>Anaeromicrobium</taxon>
    </lineage>
</organism>
<comment type="caution">
    <text evidence="1">The sequence shown here is derived from an EMBL/GenBank/DDBJ whole genome shotgun (WGS) entry which is preliminary data.</text>
</comment>
<dbReference type="PROSITE" id="PS01332">
    <property type="entry name" value="HTH_RRF2_1"/>
    <property type="match status" value="1"/>
</dbReference>
<dbReference type="PANTHER" id="PTHR33221:SF2">
    <property type="entry name" value="TRANSCRIPTIONAL REGULATOR"/>
    <property type="match status" value="1"/>
</dbReference>
<reference evidence="1 2" key="1">
    <citation type="submission" date="2017-06" db="EMBL/GenBank/DDBJ databases">
        <title>Draft genome sequence of anaerobic fermentative bacterium Anaeromicrobium sediminis DY2726D isolated from West Pacific Ocean sediments.</title>
        <authorList>
            <person name="Zeng X."/>
        </authorList>
    </citation>
    <scope>NUCLEOTIDE SEQUENCE [LARGE SCALE GENOMIC DNA]</scope>
    <source>
        <strain evidence="1 2">DY2726D</strain>
    </source>
</reference>
<dbReference type="NCBIfam" id="TIGR00738">
    <property type="entry name" value="rrf2_super"/>
    <property type="match status" value="1"/>
</dbReference>
<accession>A0A267MJY1</accession>
<protein>
    <submittedName>
        <fullName evidence="1">Transcriptional regulator</fullName>
    </submittedName>
</protein>
<dbReference type="Gene3D" id="1.10.10.10">
    <property type="entry name" value="Winged helix-like DNA-binding domain superfamily/Winged helix DNA-binding domain"/>
    <property type="match status" value="1"/>
</dbReference>
<gene>
    <name evidence="1" type="ORF">CCE28_08080</name>
</gene>
<dbReference type="AlphaFoldDB" id="A0A267MJY1"/>
<dbReference type="EMBL" id="NIBG01000005">
    <property type="protein sequence ID" value="PAB59901.1"/>
    <property type="molecule type" value="Genomic_DNA"/>
</dbReference>
<dbReference type="Proteomes" id="UP000216024">
    <property type="component" value="Unassembled WGS sequence"/>
</dbReference>
<dbReference type="Pfam" id="PF02082">
    <property type="entry name" value="Rrf2"/>
    <property type="match status" value="1"/>
</dbReference>
<dbReference type="GO" id="GO:0005829">
    <property type="term" value="C:cytosol"/>
    <property type="evidence" value="ECO:0007669"/>
    <property type="project" value="TreeGrafter"/>
</dbReference>
<name>A0A267MJY1_9FIRM</name>
<dbReference type="GO" id="GO:0003700">
    <property type="term" value="F:DNA-binding transcription factor activity"/>
    <property type="evidence" value="ECO:0007669"/>
    <property type="project" value="TreeGrafter"/>
</dbReference>
<sequence length="133" mass="14882">MKITQEADYALRIILYLSKLGVGAKTEANQISDELHIPKRFTLKIMRKLAHSGIVKSYRGVNGGYALDKEPKRVTFKDVIETIDGPICVNRCLIDKNLCNLNIAHKCTIHKALGNTQKMLNDELASINFGDLL</sequence>